<dbReference type="InterPro" id="IPR036291">
    <property type="entry name" value="NAD(P)-bd_dom_sf"/>
</dbReference>
<accession>A0A084JG06</accession>
<dbReference type="SUPFAM" id="SSF55347">
    <property type="entry name" value="Glyceraldehyde-3-phosphate dehydrogenase-like, C-terminal domain"/>
    <property type="match status" value="1"/>
</dbReference>
<evidence type="ECO:0000313" key="3">
    <source>
        <dbReference type="EMBL" id="KEZ87890.1"/>
    </source>
</evidence>
<comment type="caution">
    <text evidence="3">The sequence shown here is derived from an EMBL/GenBank/DDBJ whole genome shotgun (WGS) entry which is preliminary data.</text>
</comment>
<protein>
    <submittedName>
        <fullName evidence="3">Oxidoreductase</fullName>
    </submittedName>
</protein>
<reference evidence="3 4" key="1">
    <citation type="submission" date="2014-07" db="EMBL/GenBank/DDBJ databases">
        <title>Draft genome of Clostridium celerecrescens 152B isolated from sediments associated with methane hydrate from Krishna Godavari basin.</title>
        <authorList>
            <person name="Honkalas V.S."/>
            <person name="Dabir A.P."/>
            <person name="Arora P."/>
            <person name="Dhakephalkar P.K."/>
        </authorList>
    </citation>
    <scope>NUCLEOTIDE SEQUENCE [LARGE SCALE GENOMIC DNA]</scope>
    <source>
        <strain evidence="3 4">152B</strain>
    </source>
</reference>
<evidence type="ECO:0000313" key="4">
    <source>
        <dbReference type="Proteomes" id="UP000028525"/>
    </source>
</evidence>
<dbReference type="Pfam" id="PF22725">
    <property type="entry name" value="GFO_IDH_MocA_C3"/>
    <property type="match status" value="1"/>
</dbReference>
<dbReference type="GO" id="GO:0000166">
    <property type="term" value="F:nucleotide binding"/>
    <property type="evidence" value="ECO:0007669"/>
    <property type="project" value="InterPro"/>
</dbReference>
<dbReference type="PANTHER" id="PTHR43249">
    <property type="entry name" value="UDP-N-ACETYL-2-AMINO-2-DEOXY-D-GLUCURONATE OXIDASE"/>
    <property type="match status" value="1"/>
</dbReference>
<evidence type="ECO:0000259" key="1">
    <source>
        <dbReference type="Pfam" id="PF01408"/>
    </source>
</evidence>
<dbReference type="OrthoDB" id="9781966at2"/>
<dbReference type="EMBL" id="JPME01000028">
    <property type="protein sequence ID" value="KEZ87890.1"/>
    <property type="molecule type" value="Genomic_DNA"/>
</dbReference>
<feature type="domain" description="Gfo/Idh/MocA-like oxidoreductase N-terminal" evidence="1">
    <location>
        <begin position="9"/>
        <end position="126"/>
    </location>
</feature>
<dbReference type="SUPFAM" id="SSF51735">
    <property type="entry name" value="NAD(P)-binding Rossmann-fold domains"/>
    <property type="match status" value="1"/>
</dbReference>
<dbReference type="InterPro" id="IPR052515">
    <property type="entry name" value="Gfo/Idh/MocA_Oxidoreductase"/>
</dbReference>
<dbReference type="Pfam" id="PF01408">
    <property type="entry name" value="GFO_IDH_MocA"/>
    <property type="match status" value="1"/>
</dbReference>
<dbReference type="InterPro" id="IPR000683">
    <property type="entry name" value="Gfo/Idh/MocA-like_OxRdtase_N"/>
</dbReference>
<dbReference type="Gene3D" id="3.40.50.720">
    <property type="entry name" value="NAD(P)-binding Rossmann-like Domain"/>
    <property type="match status" value="1"/>
</dbReference>
<dbReference type="InterPro" id="IPR055170">
    <property type="entry name" value="GFO_IDH_MocA-like_dom"/>
</dbReference>
<gene>
    <name evidence="3" type="ORF">IO98_19645</name>
</gene>
<keyword evidence="4" id="KW-1185">Reference proteome</keyword>
<dbReference type="PANTHER" id="PTHR43249:SF1">
    <property type="entry name" value="D-GLUCOSIDE 3-DEHYDROGENASE"/>
    <property type="match status" value="1"/>
</dbReference>
<sequence length="353" mass="39415">MTKGAVTMKAGIIGCGKIFPMHAVSIKKQPLVQLAAVCDSNGELAEKTGKQYGCSYYTDYQEMIAKEKLDTVHICTPHYLHAEMAIYALEHGIHVLTEKPMAIELKDAKQMEEAAEKNGRVLMVSFQNRFNPGSLLIKKTLEAGELGSILSARASVTWNRSDEYYSKSDWKGTWEKEGGGVIIDQAIHTLDLMNWFIDSEVQWVDATISSRAHKTIKVEDCAEGLIHYKSGLNASFYAMNYYTYDAPVEIELHCEKGMVNLTGEKAVIAFHDGRQLAADRNPMETFDFGNVKQYWGVGHMKEIQNFYSCLAEGKRPRNTAGEVMSTQELVCAIYKSGKEGRVIPIKCKSISTP</sequence>
<dbReference type="Gene3D" id="3.30.360.10">
    <property type="entry name" value="Dihydrodipicolinate Reductase, domain 2"/>
    <property type="match status" value="1"/>
</dbReference>
<evidence type="ECO:0000259" key="2">
    <source>
        <dbReference type="Pfam" id="PF22725"/>
    </source>
</evidence>
<dbReference type="AlphaFoldDB" id="A0A084JG06"/>
<name>A0A084JG06_9FIRM</name>
<proteinExistence type="predicted"/>
<feature type="domain" description="GFO/IDH/MocA-like oxidoreductase" evidence="2">
    <location>
        <begin position="137"/>
        <end position="259"/>
    </location>
</feature>
<dbReference type="STRING" id="29354.IO98_19645"/>
<organism evidence="3 4">
    <name type="scientific">Lacrimispora celerecrescens</name>
    <dbReference type="NCBI Taxonomy" id="29354"/>
    <lineage>
        <taxon>Bacteria</taxon>
        <taxon>Bacillati</taxon>
        <taxon>Bacillota</taxon>
        <taxon>Clostridia</taxon>
        <taxon>Lachnospirales</taxon>
        <taxon>Lachnospiraceae</taxon>
        <taxon>Lacrimispora</taxon>
    </lineage>
</organism>
<dbReference type="Proteomes" id="UP000028525">
    <property type="component" value="Unassembled WGS sequence"/>
</dbReference>